<dbReference type="Gene3D" id="3.80.10.10">
    <property type="entry name" value="Ribonuclease Inhibitor"/>
    <property type="match status" value="1"/>
</dbReference>
<organism evidence="1 2">
    <name type="scientific">Apophysomyces ossiformis</name>
    <dbReference type="NCBI Taxonomy" id="679940"/>
    <lineage>
        <taxon>Eukaryota</taxon>
        <taxon>Fungi</taxon>
        <taxon>Fungi incertae sedis</taxon>
        <taxon>Mucoromycota</taxon>
        <taxon>Mucoromycotina</taxon>
        <taxon>Mucoromycetes</taxon>
        <taxon>Mucorales</taxon>
        <taxon>Mucorineae</taxon>
        <taxon>Mucoraceae</taxon>
        <taxon>Apophysomyces</taxon>
    </lineage>
</organism>
<reference evidence="1" key="1">
    <citation type="submission" date="2020-01" db="EMBL/GenBank/DDBJ databases">
        <title>Genome Sequencing of Three Apophysomyces-Like Fungal Strains Confirms a Novel Fungal Genus in the Mucoromycota with divergent Burkholderia-like Endosymbiotic Bacteria.</title>
        <authorList>
            <person name="Stajich J.E."/>
            <person name="Macias A.M."/>
            <person name="Carter-House D."/>
            <person name="Lovett B."/>
            <person name="Kasson L.R."/>
            <person name="Berry K."/>
            <person name="Grigoriev I."/>
            <person name="Chang Y."/>
            <person name="Spatafora J."/>
            <person name="Kasson M.T."/>
        </authorList>
    </citation>
    <scope>NUCLEOTIDE SEQUENCE</scope>
    <source>
        <strain evidence="1">NRRL A-21654</strain>
    </source>
</reference>
<dbReference type="EMBL" id="JABAYA010000211">
    <property type="protein sequence ID" value="KAF7722155.1"/>
    <property type="molecule type" value="Genomic_DNA"/>
</dbReference>
<dbReference type="InterPro" id="IPR032675">
    <property type="entry name" value="LRR_dom_sf"/>
</dbReference>
<name>A0A8H7BFI6_9FUNG</name>
<evidence type="ECO:0000313" key="2">
    <source>
        <dbReference type="Proteomes" id="UP000605846"/>
    </source>
</evidence>
<protein>
    <submittedName>
        <fullName evidence="1">Uncharacterized protein</fullName>
    </submittedName>
</protein>
<accession>A0A8H7BFI6</accession>
<dbReference type="Proteomes" id="UP000605846">
    <property type="component" value="Unassembled WGS sequence"/>
</dbReference>
<dbReference type="SUPFAM" id="SSF52047">
    <property type="entry name" value="RNI-like"/>
    <property type="match status" value="1"/>
</dbReference>
<comment type="caution">
    <text evidence="1">The sequence shown here is derived from an EMBL/GenBank/DDBJ whole genome shotgun (WGS) entry which is preliminary data.</text>
</comment>
<dbReference type="AlphaFoldDB" id="A0A8H7BFI6"/>
<sequence length="317" mass="36234">MNNCDAYYVFAKTLKAEGASLEGLFGLRGTGSKLLETITSFRNTLRSIQIQLQADLHGDTTIATVVEALRHCPMLINLDISGHNPVRLDQVLQRLRNLKKLTITLMEEVSVTETYGTYFRHPLCELDVKAYNIDDDVFQYLSQCCRSITSLSCEFECPQRQLITIYYPHACLRHLTVITYGGRSFALFKVTLERGTKHVQRGNIYVGKEKRGEMIENYSHWYKYGDHKFCEVSSLQHLPVEELLKNIRGPGDKLDILEAMTGKELLDAGICNHLVLIRCPYIDSMNLNRFKVSEFVGDTTGKISRLSTQWSPVKNYY</sequence>
<keyword evidence="2" id="KW-1185">Reference proteome</keyword>
<proteinExistence type="predicted"/>
<gene>
    <name evidence="1" type="ORF">EC973_003668</name>
</gene>
<evidence type="ECO:0000313" key="1">
    <source>
        <dbReference type="EMBL" id="KAF7722155.1"/>
    </source>
</evidence>